<gene>
    <name evidence="2" type="ORF">MEUPH1_LOCUS27647</name>
</gene>
<evidence type="ECO:0000313" key="3">
    <source>
        <dbReference type="Proteomes" id="UP001160148"/>
    </source>
</evidence>
<dbReference type="GO" id="GO:0005524">
    <property type="term" value="F:ATP binding"/>
    <property type="evidence" value="ECO:0007669"/>
    <property type="project" value="InterPro"/>
</dbReference>
<dbReference type="PROSITE" id="PS50011">
    <property type="entry name" value="PROTEIN_KINASE_DOM"/>
    <property type="match status" value="1"/>
</dbReference>
<sequence>MLATSDSSFLAHRSLHIWKKIGEGSFSKVYLAIFGATENDSGKLIATKVINKNRVSTKFVEKFLPRELDVMLKLRHPYIVQASLIL</sequence>
<comment type="caution">
    <text evidence="2">The sequence shown here is derived from an EMBL/GenBank/DDBJ whole genome shotgun (WGS) entry which is preliminary data.</text>
</comment>
<dbReference type="GO" id="GO:0004672">
    <property type="term" value="F:protein kinase activity"/>
    <property type="evidence" value="ECO:0007669"/>
    <property type="project" value="InterPro"/>
</dbReference>
<dbReference type="InterPro" id="IPR000719">
    <property type="entry name" value="Prot_kinase_dom"/>
</dbReference>
<accession>A0AAV0Y2T6</accession>
<proteinExistence type="predicted"/>
<dbReference type="SUPFAM" id="SSF56112">
    <property type="entry name" value="Protein kinase-like (PK-like)"/>
    <property type="match status" value="1"/>
</dbReference>
<reference evidence="2 3" key="1">
    <citation type="submission" date="2023-01" db="EMBL/GenBank/DDBJ databases">
        <authorList>
            <person name="Whitehead M."/>
        </authorList>
    </citation>
    <scope>NUCLEOTIDE SEQUENCE [LARGE SCALE GENOMIC DNA]</scope>
</reference>
<protein>
    <recommendedName>
        <fullName evidence="1">Protein kinase domain-containing protein</fullName>
    </recommendedName>
</protein>
<dbReference type="InterPro" id="IPR011009">
    <property type="entry name" value="Kinase-like_dom_sf"/>
</dbReference>
<dbReference type="AlphaFoldDB" id="A0AAV0Y2T6"/>
<dbReference type="Pfam" id="PF00069">
    <property type="entry name" value="Pkinase"/>
    <property type="match status" value="1"/>
</dbReference>
<dbReference type="Proteomes" id="UP001160148">
    <property type="component" value="Unassembled WGS sequence"/>
</dbReference>
<evidence type="ECO:0000313" key="2">
    <source>
        <dbReference type="EMBL" id="CAI6373977.1"/>
    </source>
</evidence>
<evidence type="ECO:0000259" key="1">
    <source>
        <dbReference type="PROSITE" id="PS50011"/>
    </source>
</evidence>
<organism evidence="2 3">
    <name type="scientific">Macrosiphum euphorbiae</name>
    <name type="common">potato aphid</name>
    <dbReference type="NCBI Taxonomy" id="13131"/>
    <lineage>
        <taxon>Eukaryota</taxon>
        <taxon>Metazoa</taxon>
        <taxon>Ecdysozoa</taxon>
        <taxon>Arthropoda</taxon>
        <taxon>Hexapoda</taxon>
        <taxon>Insecta</taxon>
        <taxon>Pterygota</taxon>
        <taxon>Neoptera</taxon>
        <taxon>Paraneoptera</taxon>
        <taxon>Hemiptera</taxon>
        <taxon>Sternorrhyncha</taxon>
        <taxon>Aphidomorpha</taxon>
        <taxon>Aphidoidea</taxon>
        <taxon>Aphididae</taxon>
        <taxon>Macrosiphini</taxon>
        <taxon>Macrosiphum</taxon>
    </lineage>
</organism>
<feature type="domain" description="Protein kinase" evidence="1">
    <location>
        <begin position="15"/>
        <end position="86"/>
    </location>
</feature>
<dbReference type="Gene3D" id="3.30.200.20">
    <property type="entry name" value="Phosphorylase Kinase, domain 1"/>
    <property type="match status" value="1"/>
</dbReference>
<name>A0AAV0Y2T6_9HEMI</name>
<keyword evidence="3" id="KW-1185">Reference proteome</keyword>
<dbReference type="EMBL" id="CARXXK010001139">
    <property type="protein sequence ID" value="CAI6373977.1"/>
    <property type="molecule type" value="Genomic_DNA"/>
</dbReference>